<dbReference type="Proteomes" id="UP000033754">
    <property type="component" value="Unassembled WGS sequence"/>
</dbReference>
<proteinExistence type="predicted"/>
<dbReference type="EMBL" id="LANT01000003">
    <property type="protein sequence ID" value="KJV66217.1"/>
    <property type="molecule type" value="Genomic_DNA"/>
</dbReference>
<reference evidence="1 2" key="1">
    <citation type="submission" date="2015-01" db="EMBL/GenBank/DDBJ databases">
        <title>Genome Sequencing of Rickettsiales.</title>
        <authorList>
            <person name="Daugherty S.C."/>
            <person name="Su Q."/>
            <person name="Abolude K."/>
            <person name="Beier-Sexton M."/>
            <person name="Carlyon J.A."/>
            <person name="Carter R."/>
            <person name="Day N.P."/>
            <person name="Dumler S.J."/>
            <person name="Dyachenko V."/>
            <person name="Godinez A."/>
            <person name="Kurtti T.J."/>
            <person name="Lichay M."/>
            <person name="Mullins K.E."/>
            <person name="Ott S."/>
            <person name="Pappas-Brown V."/>
            <person name="Paris D.H."/>
            <person name="Patel P."/>
            <person name="Richards A.L."/>
            <person name="Sadzewicz L."/>
            <person name="Sears K."/>
            <person name="Seidman D."/>
            <person name="Sengamalay N."/>
            <person name="Stenos J."/>
            <person name="Tallon L.J."/>
            <person name="Vincent G."/>
            <person name="Fraser C.M."/>
            <person name="Munderloh U."/>
            <person name="Dunning-Hotopp J.C."/>
        </authorList>
    </citation>
    <scope>NUCLEOTIDE SEQUENCE [LARGE SCALE GENOMIC DNA]</scope>
    <source>
        <strain evidence="1 2">NCH-1</strain>
    </source>
</reference>
<name>A0A0F3NEU6_ANAPH</name>
<evidence type="ECO:0000313" key="1">
    <source>
        <dbReference type="EMBL" id="KJV66217.1"/>
    </source>
</evidence>
<protein>
    <submittedName>
        <fullName evidence="1">Uncharacterized protein</fullName>
    </submittedName>
</protein>
<organism evidence="1 2">
    <name type="scientific">Anaplasma phagocytophilum str. NCH-1</name>
    <dbReference type="NCBI Taxonomy" id="1359161"/>
    <lineage>
        <taxon>Bacteria</taxon>
        <taxon>Pseudomonadati</taxon>
        <taxon>Pseudomonadota</taxon>
        <taxon>Alphaproteobacteria</taxon>
        <taxon>Rickettsiales</taxon>
        <taxon>Anaplasmataceae</taxon>
        <taxon>Anaplasma</taxon>
        <taxon>phagocytophilum group</taxon>
    </lineage>
</organism>
<gene>
    <name evidence="1" type="ORF">EPHNCH_0716</name>
</gene>
<dbReference type="PATRIC" id="fig|1359161.3.peg.800"/>
<accession>A0A0F3NEU6</accession>
<comment type="caution">
    <text evidence="1">The sequence shown here is derived from an EMBL/GenBank/DDBJ whole genome shotgun (WGS) entry which is preliminary data.</text>
</comment>
<evidence type="ECO:0000313" key="2">
    <source>
        <dbReference type="Proteomes" id="UP000033754"/>
    </source>
</evidence>
<dbReference type="AlphaFoldDB" id="A0A0F3NEU6"/>
<sequence>MGVFAAIHFLMVAANVLSLRLFSSVPILCSLAWTLLTNMLGTLGKYYNGRLYCYGS</sequence>